<dbReference type="InterPro" id="IPR011856">
    <property type="entry name" value="tRNA_endonuc-like_dom_sf"/>
</dbReference>
<dbReference type="Proteomes" id="UP000324022">
    <property type="component" value="Unassembled WGS sequence"/>
</dbReference>
<dbReference type="PANTHER" id="PTHR28133">
    <property type="entry name" value="REQUIRED FOR RESPIRATORY GROWTH PROTEIN 7, MITOCHONDRIAL"/>
    <property type="match status" value="1"/>
</dbReference>
<evidence type="ECO:0000256" key="1">
    <source>
        <dbReference type="ARBA" id="ARBA00004173"/>
    </source>
</evidence>
<keyword evidence="5" id="KW-1185">Reference proteome</keyword>
<name>A0A5C3DQG1_9BASI</name>
<evidence type="ECO:0000313" key="4">
    <source>
        <dbReference type="EMBL" id="SPO19637.1"/>
    </source>
</evidence>
<dbReference type="GO" id="GO:0003676">
    <property type="term" value="F:nucleic acid binding"/>
    <property type="evidence" value="ECO:0007669"/>
    <property type="project" value="InterPro"/>
</dbReference>
<dbReference type="Pfam" id="PF10356">
    <property type="entry name" value="RRG7"/>
    <property type="match status" value="1"/>
</dbReference>
<dbReference type="InterPro" id="IPR018828">
    <property type="entry name" value="RRG7"/>
</dbReference>
<organism evidence="4 5">
    <name type="scientific">Ustilago trichophora</name>
    <dbReference type="NCBI Taxonomy" id="86804"/>
    <lineage>
        <taxon>Eukaryota</taxon>
        <taxon>Fungi</taxon>
        <taxon>Dikarya</taxon>
        <taxon>Basidiomycota</taxon>
        <taxon>Ustilaginomycotina</taxon>
        <taxon>Ustilaginomycetes</taxon>
        <taxon>Ustilaginales</taxon>
        <taxon>Ustilaginaceae</taxon>
        <taxon>Ustilago</taxon>
    </lineage>
</organism>
<proteinExistence type="predicted"/>
<evidence type="ECO:0000313" key="5">
    <source>
        <dbReference type="Proteomes" id="UP000324022"/>
    </source>
</evidence>
<dbReference type="GO" id="GO:0005739">
    <property type="term" value="C:mitochondrion"/>
    <property type="evidence" value="ECO:0007669"/>
    <property type="project" value="UniProtKB-SubCell"/>
</dbReference>
<feature type="compositionally biased region" description="Low complexity" evidence="3">
    <location>
        <begin position="52"/>
        <end position="84"/>
    </location>
</feature>
<comment type="subcellular location">
    <subcellularLocation>
        <location evidence="1">Mitochondrion</location>
    </subcellularLocation>
</comment>
<dbReference type="OrthoDB" id="20734at2759"/>
<evidence type="ECO:0008006" key="6">
    <source>
        <dbReference type="Google" id="ProtNLM"/>
    </source>
</evidence>
<feature type="region of interest" description="Disordered" evidence="3">
    <location>
        <begin position="43"/>
        <end position="84"/>
    </location>
</feature>
<dbReference type="Gene3D" id="3.40.1350.10">
    <property type="match status" value="1"/>
</dbReference>
<evidence type="ECO:0000256" key="2">
    <source>
        <dbReference type="ARBA" id="ARBA00023128"/>
    </source>
</evidence>
<gene>
    <name evidence="4" type="ORF">UTRI_00029_B</name>
</gene>
<dbReference type="PANTHER" id="PTHR28133:SF1">
    <property type="entry name" value="REQUIRED FOR RESPIRATORY GROWTH PROTEIN 7, MITOCHONDRIAL"/>
    <property type="match status" value="1"/>
</dbReference>
<evidence type="ECO:0000256" key="3">
    <source>
        <dbReference type="SAM" id="MobiDB-lite"/>
    </source>
</evidence>
<accession>A0A5C3DQG1</accession>
<dbReference type="EMBL" id="OOIN01000001">
    <property type="protein sequence ID" value="SPO19637.1"/>
    <property type="molecule type" value="Genomic_DNA"/>
</dbReference>
<keyword evidence="2" id="KW-0496">Mitochondrion</keyword>
<protein>
    <recommendedName>
        <fullName evidence="6">Restriction endonuclease type IV Mrr domain-containing protein</fullName>
    </recommendedName>
</protein>
<sequence length="304" mass="32744">MACTHRWLTLSALSRTARVPLSRFNSPPCTFRFDPRATFRSIHASAQHRRASSSSTSSRTSTRPRSSSLPTPTTVAPATEAESSVARGTRYEHLCRAVLHHIFGMELERTGGAGDRGIDLRGWWTPPLSLTANGQKSSKGRIRIVAQCKCQDEGGKKMGPVLIREMEGVVFRGSSPTPRSATVALDKLEAEEQEESAPLAGIILSSSGFSKQALLEVRSSSVPLAAMHVLAQPPGGADDELDPSELVERCVSVVWNDRFGSPTRGLLEGGMEVRWVRSLSAGVGSGDTLALGRPVIYRAGKLLK</sequence>
<reference evidence="4 5" key="1">
    <citation type="submission" date="2018-03" db="EMBL/GenBank/DDBJ databases">
        <authorList>
            <person name="Guldener U."/>
        </authorList>
    </citation>
    <scope>NUCLEOTIDE SEQUENCE [LARGE SCALE GENOMIC DNA]</scope>
    <source>
        <strain evidence="4 5">NBRC100155</strain>
    </source>
</reference>
<dbReference type="AlphaFoldDB" id="A0A5C3DQG1"/>